<accession>A0A813D8Y9</accession>
<feature type="non-terminal residue" evidence="2">
    <location>
        <position position="1"/>
    </location>
</feature>
<name>A0A813D8Y9_POLGL</name>
<reference evidence="2" key="1">
    <citation type="submission" date="2021-02" db="EMBL/GenBank/DDBJ databases">
        <authorList>
            <person name="Dougan E. K."/>
            <person name="Rhodes N."/>
            <person name="Thang M."/>
            <person name="Chan C."/>
        </authorList>
    </citation>
    <scope>NUCLEOTIDE SEQUENCE</scope>
</reference>
<keyword evidence="3" id="KW-1185">Reference proteome</keyword>
<gene>
    <name evidence="2" type="ORF">PGLA1383_LOCUS2968</name>
</gene>
<proteinExistence type="predicted"/>
<evidence type="ECO:0000313" key="3">
    <source>
        <dbReference type="Proteomes" id="UP000654075"/>
    </source>
</evidence>
<keyword evidence="1" id="KW-0175">Coiled coil</keyword>
<feature type="coiled-coil region" evidence="1">
    <location>
        <begin position="223"/>
        <end position="272"/>
    </location>
</feature>
<evidence type="ECO:0000256" key="1">
    <source>
        <dbReference type="SAM" id="Coils"/>
    </source>
</evidence>
<protein>
    <submittedName>
        <fullName evidence="2">Uncharacterized protein</fullName>
    </submittedName>
</protein>
<dbReference type="EMBL" id="CAJNNV010000980">
    <property type="protein sequence ID" value="CAE8584023.1"/>
    <property type="molecule type" value="Genomic_DNA"/>
</dbReference>
<dbReference type="Proteomes" id="UP000654075">
    <property type="component" value="Unassembled WGS sequence"/>
</dbReference>
<sequence length="593" mass="63856">MVLAQRKAVPGVAQLQCALQRCALQSAELLSEENRLAKKLELSQEEHEACQVFLSEAEVASMAVSRPSSVRGQNFEPQPQLRAALLMPRPRHPQRPRDRAAGADGRWAESAAALCKEQCQKRFSGQEAKVKVTMASRGAPSGNVLGEAGFRDSPQHVAAAFRRLAQALNLAEPSLVPRRQQNAAEGLHALLVSIGAVHGSELSGVGTFSQRAALRTTWQTPCLKSWSLEAAALREALRRSRSERDAASSGQLAMLRRELGEANSQLAEVKRQTVLAHRKAGPGVARLQCTLERCALQSAELLSEENRLAQQQSSELAAAGLAEELSVVTAARGAADAKAKAASDAARQEAKLAERQQAVCDADAAAEAALGEVEEWQCLHQAVDTEANGFLSRCERAQHQEKQAEARAERLQLELRSAAEQVALAERERSCLLAEAVRLRWLAVVSVALSALIGCAVHAVARARPATQSEGVDKATSNSAEYCSPKLGLSVIQRAYADGKVGGLQQMTLFASLAKSQEADAPVEVPRAETEALWVPRIGTGWCAALEAELRRPSISQIVQDVDLLRANPSNVVCPPREKVFQAFLATPLEKVR</sequence>
<evidence type="ECO:0000313" key="2">
    <source>
        <dbReference type="EMBL" id="CAE8584023.1"/>
    </source>
</evidence>
<feature type="coiled-coil region" evidence="1">
    <location>
        <begin position="394"/>
        <end position="435"/>
    </location>
</feature>
<comment type="caution">
    <text evidence="2">The sequence shown here is derived from an EMBL/GenBank/DDBJ whole genome shotgun (WGS) entry which is preliminary data.</text>
</comment>
<organism evidence="2 3">
    <name type="scientific">Polarella glacialis</name>
    <name type="common">Dinoflagellate</name>
    <dbReference type="NCBI Taxonomy" id="89957"/>
    <lineage>
        <taxon>Eukaryota</taxon>
        <taxon>Sar</taxon>
        <taxon>Alveolata</taxon>
        <taxon>Dinophyceae</taxon>
        <taxon>Suessiales</taxon>
        <taxon>Suessiaceae</taxon>
        <taxon>Polarella</taxon>
    </lineage>
</organism>
<dbReference type="AlphaFoldDB" id="A0A813D8Y9"/>